<proteinExistence type="predicted"/>
<reference evidence="2 3" key="1">
    <citation type="submission" date="2020-10" db="EMBL/GenBank/DDBJ databases">
        <title>complete genome sequencing of Lysobacter sp. H21R20.</title>
        <authorList>
            <person name="Bae J.-W."/>
            <person name="Lee S.-Y."/>
        </authorList>
    </citation>
    <scope>NUCLEOTIDE SEQUENCE [LARGE SCALE GENOMIC DNA]</scope>
    <source>
        <strain evidence="2 3">H21R20</strain>
    </source>
</reference>
<gene>
    <name evidence="2" type="ORF">INQ41_04720</name>
</gene>
<dbReference type="Proteomes" id="UP000594059">
    <property type="component" value="Chromosome"/>
</dbReference>
<dbReference type="InterPro" id="IPR053716">
    <property type="entry name" value="Flag_assembly_chemotaxis_eff"/>
</dbReference>
<evidence type="ECO:0000256" key="1">
    <source>
        <dbReference type="SAM" id="Coils"/>
    </source>
</evidence>
<protein>
    <recommendedName>
        <fullName evidence="4">Flagellar FliJ protein</fullName>
    </recommendedName>
</protein>
<accession>A0A7S6UHK0</accession>
<keyword evidence="1" id="KW-0175">Coiled coil</keyword>
<evidence type="ECO:0000313" key="2">
    <source>
        <dbReference type="EMBL" id="QOW20334.1"/>
    </source>
</evidence>
<dbReference type="Pfam" id="PF16789">
    <property type="entry name" value="YscO-like"/>
    <property type="match status" value="1"/>
</dbReference>
<dbReference type="AlphaFoldDB" id="A0A7S6UHK0"/>
<organism evidence="2 3">
    <name type="scientific">Novilysobacter ciconiae</name>
    <dbReference type="NCBI Taxonomy" id="2781022"/>
    <lineage>
        <taxon>Bacteria</taxon>
        <taxon>Pseudomonadati</taxon>
        <taxon>Pseudomonadota</taxon>
        <taxon>Gammaproteobacteria</taxon>
        <taxon>Lysobacterales</taxon>
        <taxon>Lysobacteraceae</taxon>
        <taxon>Novilysobacter</taxon>
    </lineage>
</organism>
<dbReference type="InterPro" id="IPR031869">
    <property type="entry name" value="YscO-like"/>
</dbReference>
<evidence type="ECO:0000313" key="3">
    <source>
        <dbReference type="Proteomes" id="UP000594059"/>
    </source>
</evidence>
<name>A0A7S6UHK0_9GAMM</name>
<dbReference type="EMBL" id="CP063656">
    <property type="protein sequence ID" value="QOW20334.1"/>
    <property type="molecule type" value="Genomic_DNA"/>
</dbReference>
<dbReference type="RefSeq" id="WP_193986654.1">
    <property type="nucleotide sequence ID" value="NZ_CP063656.1"/>
</dbReference>
<sequence length="162" mass="19100">MKRYPLATLIRLREHRTQAAQQLVLQHQREVAAKRAACMEIERHIEALGEERARQRRQLLDPPPAGIAWPMALAQREAHIELLQQQTELAHQQLLRAQQLLTEAEAELQQVREAFFRIKAREDALKKRKDLWREEQHANELRQEELASAELLHRRTPPNAFH</sequence>
<evidence type="ECO:0008006" key="4">
    <source>
        <dbReference type="Google" id="ProtNLM"/>
    </source>
</evidence>
<dbReference type="KEGG" id="lcic:INQ41_04720"/>
<keyword evidence="3" id="KW-1185">Reference proteome</keyword>
<feature type="coiled-coil region" evidence="1">
    <location>
        <begin position="94"/>
        <end position="121"/>
    </location>
</feature>
<dbReference type="Gene3D" id="1.10.287.1700">
    <property type="match status" value="1"/>
</dbReference>